<feature type="region of interest" description="Disordered" evidence="1">
    <location>
        <begin position="843"/>
        <end position="971"/>
    </location>
</feature>
<dbReference type="AlphaFoldDB" id="A0A319D4Z5"/>
<feature type="compositionally biased region" description="Polar residues" evidence="1">
    <location>
        <begin position="852"/>
        <end position="866"/>
    </location>
</feature>
<dbReference type="Proteomes" id="UP000247810">
    <property type="component" value="Unassembled WGS sequence"/>
</dbReference>
<sequence length="971" mass="108915">MPAYALLELVDYMCPRAGGGARVPKRSPDIGAMASHRRERANEMGNFAELNGTNGGFQVGMNTGSISIAPVSTNTRVLAQSDPRLHRLLSLPSHFLAIQISSIVGLYSIRYTADAREAVPGRPLLTYLLPVTPSGSIIITSRSKDCMTGIVEENDRIIISPMDIAQATRLFEKKVGVMAKKEDLIELSNTLDCLPLAMAQAAAYINQREGRLSVSEYLKRFRKSDKKSTALLDFNGGQLRRDLDANNCILRTWQISFEHIQSIRPVAADLQSLMCFFDRQGIPGTLLRYQQWKENTYKESTTEEEDSTYDDADDNTSESNTDDEFEEDLIILRNYLMISSSADGTSFEMHRLVQLAMRKWLEACGMFEKWKQRFIKILCREFPEGNFENWALCEPLFSHVQSAAMQRPEGEQSLQEWAGLLYQAAWYAASKENGAESEKMAILSMRTRQRLFGPNTLEAIDSVEIVGMAYDIRGKWKEAEDLHLQVLETRRQVLGPQHLVTLQSMETPGLNYCAQGRWHEAENIQTQAVKTCKRILGSEHHTTLASINSLASTYTNQGKWTEAENLQLQLVETIKNIRGLKHPDTLTIMDDLASIYWKQERQKEAEGLQIQVIELRKQVLGLEYPDVLQSISNLSAIYSSQLRLDKAEELQIQVIELRKQVLGPEHPNTLISMNNLASTYSKQGREMEAEELNARVFELCKQVLGPEHPSTLVSMSNLASTYLNQGREKEAEELQIQVVEISKQVFEPEYSDTPININDLSAIHWAQGRVKEAQEIQTQVLEARKRVVGSEHPATLMSMHNLALVLRASGDLKAAFQLMKECVQLRGRILGPDHPDTIYAASTLSEWDGTDDSQSTESSDAMTETQISDHPHAAPTEPPELVSTSKLTQSSTATTESQIADHSQSTKSNDAMAEAQMSDHPRTTLTEPSQLVSTAMLTQCRDATPESQIADHPHATRREPLKRASTTSRPQ</sequence>
<name>A0A319D4Z5_9EURO</name>
<dbReference type="VEuPathDB" id="FungiDB:BO71DRAFT_485370"/>
<feature type="compositionally biased region" description="Acidic residues" evidence="1">
    <location>
        <begin position="302"/>
        <end position="323"/>
    </location>
</feature>
<dbReference type="Pfam" id="PF13424">
    <property type="entry name" value="TPR_12"/>
    <property type="match status" value="4"/>
</dbReference>
<dbReference type="OrthoDB" id="1658288at2759"/>
<dbReference type="PANTHER" id="PTHR46082:SF11">
    <property type="entry name" value="AAA+ ATPASE DOMAIN-CONTAINING PROTEIN-RELATED"/>
    <property type="match status" value="1"/>
</dbReference>
<feature type="compositionally biased region" description="Basic and acidic residues" evidence="1">
    <location>
        <begin position="949"/>
        <end position="962"/>
    </location>
</feature>
<protein>
    <submittedName>
        <fullName evidence="2">TPR-like protein</fullName>
    </submittedName>
</protein>
<dbReference type="STRING" id="1448320.A0A319D4Z5"/>
<evidence type="ECO:0000256" key="1">
    <source>
        <dbReference type="SAM" id="MobiDB-lite"/>
    </source>
</evidence>
<evidence type="ECO:0000313" key="2">
    <source>
        <dbReference type="EMBL" id="PYH92485.1"/>
    </source>
</evidence>
<dbReference type="InterPro" id="IPR011990">
    <property type="entry name" value="TPR-like_helical_dom_sf"/>
</dbReference>
<feature type="compositionally biased region" description="Polar residues" evidence="1">
    <location>
        <begin position="882"/>
        <end position="909"/>
    </location>
</feature>
<evidence type="ECO:0000313" key="3">
    <source>
        <dbReference type="Proteomes" id="UP000247810"/>
    </source>
</evidence>
<dbReference type="InterPro" id="IPR053137">
    <property type="entry name" value="NLR-like"/>
</dbReference>
<dbReference type="SUPFAM" id="SSF48452">
    <property type="entry name" value="TPR-like"/>
    <property type="match status" value="2"/>
</dbReference>
<dbReference type="Gene3D" id="1.25.40.10">
    <property type="entry name" value="Tetratricopeptide repeat domain"/>
    <property type="match status" value="3"/>
</dbReference>
<accession>A0A319D4Z5</accession>
<feature type="region of interest" description="Disordered" evidence="1">
    <location>
        <begin position="297"/>
        <end position="323"/>
    </location>
</feature>
<proteinExistence type="predicted"/>
<gene>
    <name evidence="2" type="ORF">BO71DRAFT_485370</name>
</gene>
<dbReference type="PRINTS" id="PR00381">
    <property type="entry name" value="KINESINLIGHT"/>
</dbReference>
<dbReference type="Pfam" id="PF13374">
    <property type="entry name" value="TPR_10"/>
    <property type="match status" value="1"/>
</dbReference>
<organism evidence="2 3">
    <name type="scientific">Aspergillus ellipticus CBS 707.79</name>
    <dbReference type="NCBI Taxonomy" id="1448320"/>
    <lineage>
        <taxon>Eukaryota</taxon>
        <taxon>Fungi</taxon>
        <taxon>Dikarya</taxon>
        <taxon>Ascomycota</taxon>
        <taxon>Pezizomycotina</taxon>
        <taxon>Eurotiomycetes</taxon>
        <taxon>Eurotiomycetidae</taxon>
        <taxon>Eurotiales</taxon>
        <taxon>Aspergillaceae</taxon>
        <taxon>Aspergillus</taxon>
        <taxon>Aspergillus subgen. Circumdati</taxon>
    </lineage>
</organism>
<reference evidence="2 3" key="1">
    <citation type="submission" date="2018-02" db="EMBL/GenBank/DDBJ databases">
        <title>The genomes of Aspergillus section Nigri reveals drivers in fungal speciation.</title>
        <authorList>
            <consortium name="DOE Joint Genome Institute"/>
            <person name="Vesth T.C."/>
            <person name="Nybo J."/>
            <person name="Theobald S."/>
            <person name="Brandl J."/>
            <person name="Frisvad J.C."/>
            <person name="Nielsen K.F."/>
            <person name="Lyhne E.K."/>
            <person name="Kogle M.E."/>
            <person name="Kuo A."/>
            <person name="Riley R."/>
            <person name="Clum A."/>
            <person name="Nolan M."/>
            <person name="Lipzen A."/>
            <person name="Salamov A."/>
            <person name="Henrissat B."/>
            <person name="Wiebenga A."/>
            <person name="De vries R.P."/>
            <person name="Grigoriev I.V."/>
            <person name="Mortensen U.H."/>
            <person name="Andersen M.R."/>
            <person name="Baker S.E."/>
        </authorList>
    </citation>
    <scope>NUCLEOTIDE SEQUENCE [LARGE SCALE GENOMIC DNA]</scope>
    <source>
        <strain evidence="2 3">CBS 707.79</strain>
    </source>
</reference>
<keyword evidence="3" id="KW-1185">Reference proteome</keyword>
<dbReference type="PANTHER" id="PTHR46082">
    <property type="entry name" value="ATP/GTP-BINDING PROTEIN-RELATED"/>
    <property type="match status" value="1"/>
</dbReference>
<dbReference type="EMBL" id="KZ825915">
    <property type="protein sequence ID" value="PYH92485.1"/>
    <property type="molecule type" value="Genomic_DNA"/>
</dbReference>
<feature type="compositionally biased region" description="Polar residues" evidence="1">
    <location>
        <begin position="923"/>
        <end position="937"/>
    </location>
</feature>